<dbReference type="InParanoid" id="K4A0Y5"/>
<feature type="compositionally biased region" description="Polar residues" evidence="2">
    <location>
        <begin position="215"/>
        <end position="229"/>
    </location>
</feature>
<keyword evidence="1" id="KW-0175">Coiled coil</keyword>
<evidence type="ECO:0000256" key="1">
    <source>
        <dbReference type="SAM" id="Coils"/>
    </source>
</evidence>
<feature type="compositionally biased region" description="Low complexity" evidence="2">
    <location>
        <begin position="458"/>
        <end position="468"/>
    </location>
</feature>
<evidence type="ECO:0000313" key="3">
    <source>
        <dbReference type="EnsemblPlants" id="KQL23664"/>
    </source>
</evidence>
<feature type="coiled-coil region" evidence="1">
    <location>
        <begin position="492"/>
        <end position="526"/>
    </location>
</feature>
<dbReference type="Proteomes" id="UP000004995">
    <property type="component" value="Unassembled WGS sequence"/>
</dbReference>
<dbReference type="eggNOG" id="ENOG502SPQN">
    <property type="taxonomic scope" value="Eukaryota"/>
</dbReference>
<feature type="compositionally biased region" description="Basic and acidic residues" evidence="2">
    <location>
        <begin position="8"/>
        <end position="26"/>
    </location>
</feature>
<feature type="region of interest" description="Disordered" evidence="2">
    <location>
        <begin position="1"/>
        <end position="240"/>
    </location>
</feature>
<dbReference type="PANTHER" id="PTHR33063">
    <property type="entry name" value="OS02G0583500 PROTEIN"/>
    <property type="match status" value="1"/>
</dbReference>
<feature type="compositionally biased region" description="Acidic residues" evidence="2">
    <location>
        <begin position="65"/>
        <end position="83"/>
    </location>
</feature>
<feature type="compositionally biased region" description="Polar residues" evidence="2">
    <location>
        <begin position="176"/>
        <end position="190"/>
    </location>
</feature>
<accession>K4A0Y5</accession>
<dbReference type="PANTHER" id="PTHR33063:SF15">
    <property type="entry name" value="TRANSPOSASE, PTTA_EN_SPM, PLANT"/>
    <property type="match status" value="1"/>
</dbReference>
<proteinExistence type="predicted"/>
<dbReference type="AlphaFoldDB" id="K4A0Y5"/>
<evidence type="ECO:0000256" key="2">
    <source>
        <dbReference type="SAM" id="MobiDB-lite"/>
    </source>
</evidence>
<protein>
    <submittedName>
        <fullName evidence="3">Uncharacterized protein</fullName>
    </submittedName>
</protein>
<dbReference type="EnsemblPlants" id="KQL23664">
    <property type="protein sequence ID" value="KQL23664"/>
    <property type="gene ID" value="SETIT_032526mg"/>
</dbReference>
<reference evidence="4" key="1">
    <citation type="journal article" date="2012" name="Nat. Biotechnol.">
        <title>Reference genome sequence of the model plant Setaria.</title>
        <authorList>
            <person name="Bennetzen J.L."/>
            <person name="Schmutz J."/>
            <person name="Wang H."/>
            <person name="Percifield R."/>
            <person name="Hawkins J."/>
            <person name="Pontaroli A.C."/>
            <person name="Estep M."/>
            <person name="Feng L."/>
            <person name="Vaughn J.N."/>
            <person name="Grimwood J."/>
            <person name="Jenkins J."/>
            <person name="Barry K."/>
            <person name="Lindquist E."/>
            <person name="Hellsten U."/>
            <person name="Deshpande S."/>
            <person name="Wang X."/>
            <person name="Wu X."/>
            <person name="Mitros T."/>
            <person name="Triplett J."/>
            <person name="Yang X."/>
            <person name="Ye C.Y."/>
            <person name="Mauro-Herrera M."/>
            <person name="Wang L."/>
            <person name="Li P."/>
            <person name="Sharma M."/>
            <person name="Sharma R."/>
            <person name="Ronald P.C."/>
            <person name="Panaud O."/>
            <person name="Kellogg E.A."/>
            <person name="Brutnell T.P."/>
            <person name="Doust A.N."/>
            <person name="Tuskan G.A."/>
            <person name="Rokhsar D."/>
            <person name="Devos K.M."/>
        </authorList>
    </citation>
    <scope>NUCLEOTIDE SEQUENCE [LARGE SCALE GENOMIC DNA]</scope>
    <source>
        <strain evidence="4">cv. Yugu1</strain>
    </source>
</reference>
<feature type="compositionally biased region" description="Basic residues" evidence="2">
    <location>
        <begin position="94"/>
        <end position="106"/>
    </location>
</feature>
<name>K4A0Y5_SETIT</name>
<dbReference type="EMBL" id="AGNK02000895">
    <property type="status" value="NOT_ANNOTATED_CDS"/>
    <property type="molecule type" value="Genomic_DNA"/>
</dbReference>
<reference evidence="3" key="2">
    <citation type="submission" date="2018-08" db="UniProtKB">
        <authorList>
            <consortium name="EnsemblPlants"/>
        </authorList>
    </citation>
    <scope>IDENTIFICATION</scope>
    <source>
        <strain evidence="3">Yugu1</strain>
    </source>
</reference>
<feature type="compositionally biased region" description="Low complexity" evidence="2">
    <location>
        <begin position="27"/>
        <end position="50"/>
    </location>
</feature>
<feature type="region of interest" description="Disordered" evidence="2">
    <location>
        <begin position="388"/>
        <end position="410"/>
    </location>
</feature>
<organism evidence="3 4">
    <name type="scientific">Setaria italica</name>
    <name type="common">Foxtail millet</name>
    <name type="synonym">Panicum italicum</name>
    <dbReference type="NCBI Taxonomy" id="4555"/>
    <lineage>
        <taxon>Eukaryota</taxon>
        <taxon>Viridiplantae</taxon>
        <taxon>Streptophyta</taxon>
        <taxon>Embryophyta</taxon>
        <taxon>Tracheophyta</taxon>
        <taxon>Spermatophyta</taxon>
        <taxon>Magnoliopsida</taxon>
        <taxon>Liliopsida</taxon>
        <taxon>Poales</taxon>
        <taxon>Poaceae</taxon>
        <taxon>PACMAD clade</taxon>
        <taxon>Panicoideae</taxon>
        <taxon>Panicodae</taxon>
        <taxon>Paniceae</taxon>
        <taxon>Cenchrinae</taxon>
        <taxon>Setaria</taxon>
    </lineage>
</organism>
<keyword evidence="4" id="KW-1185">Reference proteome</keyword>
<sequence length="542" mass="60192">MLEPSQNEYKREREGTIKKNLRRMEELGISGLSSSLNSFSRKKTTSNGESSGKKGKGSDLSDYILEGEEHDDGDDDTDLEEEPIPLAIESPVRNGRRKVYTNKRKTSGAMAPGGRHSKRVRSIPPTEVTPGASVRLLKRLQTSGPHEKPVQKELPPVAENTSGDDNVVQEELLTVAENTSGDDNVNNHSSPLRDWSYPYDADHDDAPDLNEDETGPNTDSRQSESTTEGGPSKVRPATRGVLLDKMTKAMGRRMPISGAEGNTRPHESLQAAKFASEAGVIVKSQVPIFPHWKDYKEGIEHFEGFLKRLSGRLAIGRRDKATSDACVSVFKSRIRQRWYKLKQEHFVGVPTNEILTTSHNKRNRAKVKWPQATGSHYYVAQLHSSRTKNKDAELAEVNEDEPQEQKGMSDVAREAFVSMKTMRAEPVADGQPPLSSANMISKVLSQNRSNTTFLNNTSIPTSSSKSQSAGEEALSQELASEKQGSAILHQQVEELKKKTEATEEVLARTQRQYEELKKQHDESNVILMKILNLNTHGTSSQL</sequence>
<feature type="region of interest" description="Disordered" evidence="2">
    <location>
        <begin position="452"/>
        <end position="483"/>
    </location>
</feature>
<evidence type="ECO:0000313" key="4">
    <source>
        <dbReference type="Proteomes" id="UP000004995"/>
    </source>
</evidence>
<dbReference type="Gramene" id="KQL23664">
    <property type="protein sequence ID" value="KQL23664"/>
    <property type="gene ID" value="SETIT_032526mg"/>
</dbReference>
<dbReference type="HOGENOM" id="CLU_026612_0_0_1"/>